<dbReference type="Proteomes" id="UP000006316">
    <property type="component" value="Unassembled WGS sequence"/>
</dbReference>
<proteinExistence type="inferred from homology"/>
<dbReference type="OrthoDB" id="9801517at2"/>
<dbReference type="RefSeq" id="WP_007085765.1">
    <property type="nucleotide sequence ID" value="NZ_AJLS01000097.1"/>
</dbReference>
<comment type="similarity">
    <text evidence="1">Belongs to the 4-hydroxybenzoyl-CoA thioesterase family.</text>
</comment>
<dbReference type="SUPFAM" id="SSF54637">
    <property type="entry name" value="Thioesterase/thiol ester dehydrase-isomerase"/>
    <property type="match status" value="1"/>
</dbReference>
<keyword evidence="4" id="KW-1185">Reference proteome</keyword>
<organism evidence="3 4">
    <name type="scientific">Neobacillus bataviensis LMG 21833</name>
    <dbReference type="NCBI Taxonomy" id="1117379"/>
    <lineage>
        <taxon>Bacteria</taxon>
        <taxon>Bacillati</taxon>
        <taxon>Bacillota</taxon>
        <taxon>Bacilli</taxon>
        <taxon>Bacillales</taxon>
        <taxon>Bacillaceae</taxon>
        <taxon>Neobacillus</taxon>
    </lineage>
</organism>
<dbReference type="Gene3D" id="3.10.129.10">
    <property type="entry name" value="Hotdog Thioesterase"/>
    <property type="match status" value="1"/>
</dbReference>
<evidence type="ECO:0000256" key="1">
    <source>
        <dbReference type="ARBA" id="ARBA00005953"/>
    </source>
</evidence>
<dbReference type="GO" id="GO:0047617">
    <property type="term" value="F:fatty acyl-CoA hydrolase activity"/>
    <property type="evidence" value="ECO:0007669"/>
    <property type="project" value="TreeGrafter"/>
</dbReference>
<evidence type="ECO:0000256" key="2">
    <source>
        <dbReference type="ARBA" id="ARBA00022801"/>
    </source>
</evidence>
<dbReference type="PANTHER" id="PTHR31793:SF27">
    <property type="entry name" value="NOVEL THIOESTERASE SUPERFAMILY DOMAIN AND SAPOSIN A-TYPE DOMAIN CONTAINING PROTEIN (0610012H03RIK)"/>
    <property type="match status" value="1"/>
</dbReference>
<dbReference type="STRING" id="1117379.BABA_13832"/>
<evidence type="ECO:0000313" key="3">
    <source>
        <dbReference type="EMBL" id="EKN66973.1"/>
    </source>
</evidence>
<dbReference type="InterPro" id="IPR050563">
    <property type="entry name" value="4-hydroxybenzoyl-CoA_TE"/>
</dbReference>
<dbReference type="PANTHER" id="PTHR31793">
    <property type="entry name" value="4-HYDROXYBENZOYL-COA THIOESTERASE FAMILY MEMBER"/>
    <property type="match status" value="1"/>
</dbReference>
<keyword evidence="2" id="KW-0378">Hydrolase</keyword>
<evidence type="ECO:0000313" key="4">
    <source>
        <dbReference type="Proteomes" id="UP000006316"/>
    </source>
</evidence>
<reference evidence="3 4" key="1">
    <citation type="journal article" date="2012" name="Front. Microbiol.">
        <title>Redundancy and modularity in membrane-associated dissimilatory nitrate reduction in Bacillus.</title>
        <authorList>
            <person name="Heylen K."/>
            <person name="Keltjens J."/>
        </authorList>
    </citation>
    <scope>NUCLEOTIDE SEQUENCE [LARGE SCALE GENOMIC DNA]</scope>
    <source>
        <strain evidence="4">LMG 21833T</strain>
    </source>
</reference>
<gene>
    <name evidence="3" type="ORF">BABA_13832</name>
</gene>
<dbReference type="eggNOG" id="COG0824">
    <property type="taxonomic scope" value="Bacteria"/>
</dbReference>
<dbReference type="EMBL" id="AJLS01000097">
    <property type="protein sequence ID" value="EKN66973.1"/>
    <property type="molecule type" value="Genomic_DNA"/>
</dbReference>
<protein>
    <submittedName>
        <fullName evidence="3">Thioesterase superfamily protein</fullName>
    </submittedName>
</protein>
<dbReference type="PATRIC" id="fig|1117379.3.peg.2854"/>
<sequence length="132" mass="14957">MKTITKINVVNRDLDDLGHVNNSVYLNYLETAREHWYKEAAGLSFKDMMEMNLGTVVIKLEILFKKEAVLGDRLEVTTSPIKIGNTSFEFHQLIINQHGEVVADASVLNVMIDLTLRKSVPVISHIARNLNH</sequence>
<comment type="caution">
    <text evidence="3">The sequence shown here is derived from an EMBL/GenBank/DDBJ whole genome shotgun (WGS) entry which is preliminary data.</text>
</comment>
<name>K6DFY6_9BACI</name>
<dbReference type="InterPro" id="IPR029069">
    <property type="entry name" value="HotDog_dom_sf"/>
</dbReference>
<dbReference type="Pfam" id="PF13279">
    <property type="entry name" value="4HBT_2"/>
    <property type="match status" value="1"/>
</dbReference>
<accession>K6DFY6</accession>
<dbReference type="CDD" id="cd00586">
    <property type="entry name" value="4HBT"/>
    <property type="match status" value="1"/>
</dbReference>
<dbReference type="AlphaFoldDB" id="K6DFY6"/>